<evidence type="ECO:0000313" key="3">
    <source>
        <dbReference type="Proteomes" id="UP000192775"/>
    </source>
</evidence>
<sequence>MDFRRYPVGRFEFRSSPFRPSSAWRVRRVVVSRREVTAWAGLRRWTWTRGGVVFVFPSSHRHRRRRPSRRILVVSGGSVVTLDASSFRRARYRLLRRHLENFMATAGATPPAPRFVHPGQSAEAAHRIEPSARS</sequence>
<feature type="region of interest" description="Disordered" evidence="1">
    <location>
        <begin position="106"/>
        <end position="134"/>
    </location>
</feature>
<name>A0A1X9LGX4_9MICO</name>
<gene>
    <name evidence="2" type="ORF">B5808_03930</name>
</gene>
<protein>
    <submittedName>
        <fullName evidence="2">Uncharacterized protein</fullName>
    </submittedName>
</protein>
<accession>A0A1X9LGX4</accession>
<feature type="compositionally biased region" description="Basic and acidic residues" evidence="1">
    <location>
        <begin position="124"/>
        <end position="134"/>
    </location>
</feature>
<keyword evidence="3" id="KW-1185">Reference proteome</keyword>
<proteinExistence type="predicted"/>
<dbReference type="EMBL" id="CP020715">
    <property type="protein sequence ID" value="ARJ04466.1"/>
    <property type="molecule type" value="Genomic_DNA"/>
</dbReference>
<dbReference type="RefSeq" id="WP_085018599.1">
    <property type="nucleotide sequence ID" value="NZ_BMHD01000001.1"/>
</dbReference>
<reference evidence="2 3" key="1">
    <citation type="submission" date="2017-04" db="EMBL/GenBank/DDBJ databases">
        <authorList>
            <person name="Afonso C.L."/>
            <person name="Miller P.J."/>
            <person name="Scott M.A."/>
            <person name="Spackman E."/>
            <person name="Goraichik I."/>
            <person name="Dimitrov K.M."/>
            <person name="Suarez D.L."/>
            <person name="Swayne D.E."/>
        </authorList>
    </citation>
    <scope>NUCLEOTIDE SEQUENCE [LARGE SCALE GENOMIC DNA]</scope>
    <source>
        <strain evidence="3">XA(T)</strain>
    </source>
</reference>
<dbReference type="STRING" id="1619308.B5808_03930"/>
<evidence type="ECO:0000256" key="1">
    <source>
        <dbReference type="SAM" id="MobiDB-lite"/>
    </source>
</evidence>
<dbReference type="AlphaFoldDB" id="A0A1X9LGX4"/>
<dbReference type="KEGG" id="cphy:B5808_03930"/>
<organism evidence="2 3">
    <name type="scientific">Cnuibacter physcomitrellae</name>
    <dbReference type="NCBI Taxonomy" id="1619308"/>
    <lineage>
        <taxon>Bacteria</taxon>
        <taxon>Bacillati</taxon>
        <taxon>Actinomycetota</taxon>
        <taxon>Actinomycetes</taxon>
        <taxon>Micrococcales</taxon>
        <taxon>Microbacteriaceae</taxon>
        <taxon>Cnuibacter</taxon>
    </lineage>
</organism>
<evidence type="ECO:0000313" key="2">
    <source>
        <dbReference type="EMBL" id="ARJ04466.1"/>
    </source>
</evidence>
<dbReference type="Proteomes" id="UP000192775">
    <property type="component" value="Chromosome"/>
</dbReference>